<name>A0AAV7SR36_PLEWA</name>
<dbReference type="Proteomes" id="UP001066276">
    <property type="component" value="Chromosome 4_2"/>
</dbReference>
<proteinExistence type="predicted"/>
<evidence type="ECO:0000313" key="2">
    <source>
        <dbReference type="Proteomes" id="UP001066276"/>
    </source>
</evidence>
<dbReference type="EMBL" id="JANPWB010000008">
    <property type="protein sequence ID" value="KAJ1166523.1"/>
    <property type="molecule type" value="Genomic_DNA"/>
</dbReference>
<protein>
    <submittedName>
        <fullName evidence="1">Uncharacterized protein</fullName>
    </submittedName>
</protein>
<keyword evidence="2" id="KW-1185">Reference proteome</keyword>
<comment type="caution">
    <text evidence="1">The sequence shown here is derived from an EMBL/GenBank/DDBJ whole genome shotgun (WGS) entry which is preliminary data.</text>
</comment>
<dbReference type="AlphaFoldDB" id="A0AAV7SR36"/>
<sequence>MCMNFVHVALGAAIWQYTIMIEDYMEIHDDSFTFRILVIRAYDENSTFDGETVEVGEKPEVGEGSFLLLRMFIPNKVSLKEHFF</sequence>
<reference evidence="1" key="1">
    <citation type="journal article" date="2022" name="bioRxiv">
        <title>Sequencing and chromosome-scale assembly of the giantPleurodeles waltlgenome.</title>
        <authorList>
            <person name="Brown T."/>
            <person name="Elewa A."/>
            <person name="Iarovenko S."/>
            <person name="Subramanian E."/>
            <person name="Araus A.J."/>
            <person name="Petzold A."/>
            <person name="Susuki M."/>
            <person name="Suzuki K.-i.T."/>
            <person name="Hayashi T."/>
            <person name="Toyoda A."/>
            <person name="Oliveira C."/>
            <person name="Osipova E."/>
            <person name="Leigh N.D."/>
            <person name="Simon A."/>
            <person name="Yun M.H."/>
        </authorList>
    </citation>
    <scope>NUCLEOTIDE SEQUENCE</scope>
    <source>
        <strain evidence="1">20211129_DDA</strain>
        <tissue evidence="1">Liver</tissue>
    </source>
</reference>
<evidence type="ECO:0000313" key="1">
    <source>
        <dbReference type="EMBL" id="KAJ1166523.1"/>
    </source>
</evidence>
<gene>
    <name evidence="1" type="ORF">NDU88_006923</name>
</gene>
<organism evidence="1 2">
    <name type="scientific">Pleurodeles waltl</name>
    <name type="common">Iberian ribbed newt</name>
    <dbReference type="NCBI Taxonomy" id="8319"/>
    <lineage>
        <taxon>Eukaryota</taxon>
        <taxon>Metazoa</taxon>
        <taxon>Chordata</taxon>
        <taxon>Craniata</taxon>
        <taxon>Vertebrata</taxon>
        <taxon>Euteleostomi</taxon>
        <taxon>Amphibia</taxon>
        <taxon>Batrachia</taxon>
        <taxon>Caudata</taxon>
        <taxon>Salamandroidea</taxon>
        <taxon>Salamandridae</taxon>
        <taxon>Pleurodelinae</taxon>
        <taxon>Pleurodeles</taxon>
    </lineage>
</organism>
<accession>A0AAV7SR36</accession>